<keyword evidence="5 6" id="KW-0472">Membrane</keyword>
<comment type="subcellular location">
    <subcellularLocation>
        <location evidence="1">Cell membrane</location>
        <topology evidence="1">Multi-pass membrane protein</topology>
    </subcellularLocation>
</comment>
<evidence type="ECO:0000256" key="5">
    <source>
        <dbReference type="ARBA" id="ARBA00023136"/>
    </source>
</evidence>
<keyword evidence="4 6" id="KW-1133">Transmembrane helix</keyword>
<comment type="caution">
    <text evidence="7">The sequence shown here is derived from an EMBL/GenBank/DDBJ whole genome shotgun (WGS) entry which is preliminary data.</text>
</comment>
<feature type="transmembrane region" description="Helical" evidence="6">
    <location>
        <begin position="114"/>
        <end position="134"/>
    </location>
</feature>
<dbReference type="EMBL" id="JBHTIC010000020">
    <property type="protein sequence ID" value="MFD0763085.1"/>
    <property type="molecule type" value="Genomic_DNA"/>
</dbReference>
<protein>
    <submittedName>
        <fullName evidence="7">LysE family transporter</fullName>
    </submittedName>
</protein>
<evidence type="ECO:0000256" key="6">
    <source>
        <dbReference type="SAM" id="Phobius"/>
    </source>
</evidence>
<name>A0ABW2Z8L1_9FLAO</name>
<keyword evidence="2" id="KW-1003">Cell membrane</keyword>
<evidence type="ECO:0000256" key="2">
    <source>
        <dbReference type="ARBA" id="ARBA00022475"/>
    </source>
</evidence>
<dbReference type="RefSeq" id="WP_386783664.1">
    <property type="nucleotide sequence ID" value="NZ_JBHTIC010000020.1"/>
</dbReference>
<evidence type="ECO:0000313" key="7">
    <source>
        <dbReference type="EMBL" id="MFD0763085.1"/>
    </source>
</evidence>
<organism evidence="7 8">
    <name type="scientific">Lutibacter aestuarii</name>
    <dbReference type="NCBI Taxonomy" id="861111"/>
    <lineage>
        <taxon>Bacteria</taxon>
        <taxon>Pseudomonadati</taxon>
        <taxon>Bacteroidota</taxon>
        <taxon>Flavobacteriia</taxon>
        <taxon>Flavobacteriales</taxon>
        <taxon>Flavobacteriaceae</taxon>
        <taxon>Lutibacter</taxon>
    </lineage>
</organism>
<dbReference type="Proteomes" id="UP001597032">
    <property type="component" value="Unassembled WGS sequence"/>
</dbReference>
<reference evidence="8" key="1">
    <citation type="journal article" date="2019" name="Int. J. Syst. Evol. Microbiol.">
        <title>The Global Catalogue of Microorganisms (GCM) 10K type strain sequencing project: providing services to taxonomists for standard genome sequencing and annotation.</title>
        <authorList>
            <consortium name="The Broad Institute Genomics Platform"/>
            <consortium name="The Broad Institute Genome Sequencing Center for Infectious Disease"/>
            <person name="Wu L."/>
            <person name="Ma J."/>
        </authorList>
    </citation>
    <scope>NUCLEOTIDE SEQUENCE [LARGE SCALE GENOMIC DNA]</scope>
    <source>
        <strain evidence="8">CCUG 60022</strain>
    </source>
</reference>
<sequence length="204" mass="22885">MDYFLHVFYGVLMAYIGLISPGMLNMTALKISLSTNKKESIKFALGASLVVFFQAGIALFFADYFVKNPKIIEVLKVIGVFVFFILSVLFFILSRKVLNAKTTKGARNYFLKGIAMSVVNMLAVPFYLGISIYLASINKIIIEQPFIILFVFGSALGSYLLFYTYIILADVINNKIAFIAKNINLILSILFLILGILTLFKLLR</sequence>
<evidence type="ECO:0000256" key="4">
    <source>
        <dbReference type="ARBA" id="ARBA00022989"/>
    </source>
</evidence>
<evidence type="ECO:0000313" key="8">
    <source>
        <dbReference type="Proteomes" id="UP001597032"/>
    </source>
</evidence>
<dbReference type="Pfam" id="PF01810">
    <property type="entry name" value="LysE"/>
    <property type="match status" value="1"/>
</dbReference>
<feature type="transmembrane region" description="Helical" evidence="6">
    <location>
        <begin position="6"/>
        <end position="29"/>
    </location>
</feature>
<gene>
    <name evidence="7" type="ORF">ACFQZW_13430</name>
</gene>
<accession>A0ABW2Z8L1</accession>
<feature type="transmembrane region" description="Helical" evidence="6">
    <location>
        <begin position="183"/>
        <end position="203"/>
    </location>
</feature>
<dbReference type="InterPro" id="IPR001123">
    <property type="entry name" value="LeuE-type"/>
</dbReference>
<proteinExistence type="predicted"/>
<feature type="transmembrane region" description="Helical" evidence="6">
    <location>
        <begin position="74"/>
        <end position="93"/>
    </location>
</feature>
<evidence type="ECO:0000256" key="1">
    <source>
        <dbReference type="ARBA" id="ARBA00004651"/>
    </source>
</evidence>
<feature type="transmembrane region" description="Helical" evidence="6">
    <location>
        <begin position="146"/>
        <end position="171"/>
    </location>
</feature>
<feature type="transmembrane region" description="Helical" evidence="6">
    <location>
        <begin position="41"/>
        <end position="62"/>
    </location>
</feature>
<keyword evidence="3 6" id="KW-0812">Transmembrane</keyword>
<evidence type="ECO:0000256" key="3">
    <source>
        <dbReference type="ARBA" id="ARBA00022692"/>
    </source>
</evidence>
<keyword evidence="8" id="KW-1185">Reference proteome</keyword>